<dbReference type="RefSeq" id="WP_182869465.1">
    <property type="nucleotide sequence ID" value="NZ_AP022638.1"/>
</dbReference>
<evidence type="ECO:0000313" key="1">
    <source>
        <dbReference type="EMBL" id="BCE59576.1"/>
    </source>
</evidence>
<organism evidence="1">
    <name type="scientific">Bradyrhizobium diazoefficiens</name>
    <dbReference type="NCBI Taxonomy" id="1355477"/>
    <lineage>
        <taxon>Bacteria</taxon>
        <taxon>Pseudomonadati</taxon>
        <taxon>Pseudomonadota</taxon>
        <taxon>Alphaproteobacteria</taxon>
        <taxon>Hyphomicrobiales</taxon>
        <taxon>Nitrobacteraceae</taxon>
        <taxon>Bradyrhizobium</taxon>
    </lineage>
</organism>
<dbReference type="EMBL" id="AP023096">
    <property type="protein sequence ID" value="BCE68259.1"/>
    <property type="molecule type" value="Genomic_DNA"/>
</dbReference>
<gene>
    <name evidence="1" type="ORF">XF5B_70880</name>
    <name evidence="2" type="ORF">XF6B_70580</name>
</gene>
<sequence length="578" mass="65227">MIEDVKPSLPHKKTPADATPFEREQLRFFLSGGDLAATLSEFNPSLAWLPYLSEMKLIQNERQLIAWIERNFFDVDALREVVANIHFFGRETADFLEFRLNSHSADLPPLLAKSWPLVIRHMRTAKAGFAQNEWFEIQPQLKRGDHSAHLLERLANALRPKLKVGKLISWFDTGQDEAPERPSDLMAINYEVDDDVQPDDVLAAWPKNAKPEIDDFLLAQLTAALNGALAEATDAGVESNEGYSTSDTDVPSVARHGQNEYRSGFQAIIRVMAEIWTRLAEKSSREALVVAERWRDSPFRLLRRLAMFAFADPAIPADVAAQFLIDVPLGELFLTNSSVEAYRLIRARWRDFTPEHQQQILLRICEGPPRSWFRESADVDRHIDRSRYDVLSDMVRDGFNIGDQAGKLLAEIRSRWPKWEPKPAEQAGFHVWGGIGDGEISDDPDKLKGIADSELVAAARKIAASAGFMDGDSWHGLCLSDPDRALRGLDTAAKHGDWPKDYWEQLLWSRKDYRDTVTEPKIAERLLEWPADSFGAVAAVASAWLEGHAKTLSETLLWRLWDRIADATLIDTSEPGDA</sequence>
<reference evidence="1" key="1">
    <citation type="submission" date="2020-05" db="EMBL/GenBank/DDBJ databases">
        <title>Complete genome sequence of Bradyrhizobium diazoefficiens XF5 isolated from soybean nodule.</title>
        <authorList>
            <person name="Noda R."/>
            <person name="Kakizaki K."/>
            <person name="Minamisawa K."/>
        </authorList>
    </citation>
    <scope>NUCLEOTIDE SEQUENCE</scope>
    <source>
        <strain evidence="1">XF5</strain>
    </source>
</reference>
<evidence type="ECO:0000313" key="2">
    <source>
        <dbReference type="EMBL" id="BCE68259.1"/>
    </source>
</evidence>
<dbReference type="AlphaFoldDB" id="A0A810A3W5"/>
<reference evidence="2" key="2">
    <citation type="submission" date="2020-05" db="EMBL/GenBank/DDBJ databases">
        <title>Complete genome sequence of Bradyrhizobium diazoefficiens XF6 isolated from soybean nodule.</title>
        <authorList>
            <person name="Noda R."/>
            <person name="Kakizaki K."/>
            <person name="Minamisawa K."/>
        </authorList>
    </citation>
    <scope>NUCLEOTIDE SEQUENCE</scope>
    <source>
        <strain evidence="2">XF6</strain>
    </source>
</reference>
<proteinExistence type="predicted"/>
<accession>A0A810A3W5</accession>
<protein>
    <submittedName>
        <fullName evidence="1">Uncharacterized protein</fullName>
    </submittedName>
</protein>
<dbReference type="EMBL" id="AP023095">
    <property type="protein sequence ID" value="BCE59576.1"/>
    <property type="molecule type" value="Genomic_DNA"/>
</dbReference>
<name>A0A810A3W5_9BRAD</name>